<keyword evidence="2" id="KW-0699">rRNA-binding</keyword>
<accession>A0A0M0BS23</accession>
<evidence type="ECO:0000256" key="4">
    <source>
        <dbReference type="ARBA" id="ARBA00022980"/>
    </source>
</evidence>
<evidence type="ECO:0000313" key="10">
    <source>
        <dbReference type="Proteomes" id="UP000037210"/>
    </source>
</evidence>
<comment type="caution">
    <text evidence="9">The sequence shown here is derived from an EMBL/GenBank/DDBJ whole genome shotgun (WGS) entry which is preliminary data.</text>
</comment>
<dbReference type="GO" id="GO:0022627">
    <property type="term" value="C:cytosolic small ribosomal subunit"/>
    <property type="evidence" value="ECO:0007669"/>
    <property type="project" value="TreeGrafter"/>
</dbReference>
<dbReference type="CDD" id="cd06087">
    <property type="entry name" value="KOW_RPS4"/>
    <property type="match status" value="1"/>
</dbReference>
<evidence type="ECO:0000256" key="1">
    <source>
        <dbReference type="ARBA" id="ARBA00007500"/>
    </source>
</evidence>
<dbReference type="CDD" id="cd00165">
    <property type="entry name" value="S4"/>
    <property type="match status" value="1"/>
</dbReference>
<dbReference type="Gene3D" id="2.30.30.30">
    <property type="match status" value="1"/>
</dbReference>
<proteinExistence type="inferred from homology"/>
<dbReference type="GO" id="GO:0003735">
    <property type="term" value="F:structural constituent of ribosome"/>
    <property type="evidence" value="ECO:0007669"/>
    <property type="project" value="InterPro"/>
</dbReference>
<dbReference type="InterPro" id="IPR041982">
    <property type="entry name" value="Ribosomal_eS4_KOW"/>
</dbReference>
<keyword evidence="4 7" id="KW-0689">Ribosomal protein</keyword>
<reference evidence="9 10" key="1">
    <citation type="submission" date="2015-06" db="EMBL/GenBank/DDBJ databases">
        <title>New insights into the roles of widespread benthic archaea in carbon and nitrogen cycling.</title>
        <authorList>
            <person name="Lazar C.S."/>
            <person name="Baker B.J."/>
            <person name="Seitz K.W."/>
            <person name="Hyde A.S."/>
            <person name="Dick G.J."/>
            <person name="Hinrichs K.-U."/>
            <person name="Teske A.P."/>
        </authorList>
    </citation>
    <scope>NUCLEOTIDE SEQUENCE [LARGE SCALE GENOMIC DNA]</scope>
    <source>
        <strain evidence="9">DG-45</strain>
    </source>
</reference>
<evidence type="ECO:0000256" key="7">
    <source>
        <dbReference type="HAMAP-Rule" id="MF_00485"/>
    </source>
</evidence>
<evidence type="ECO:0000259" key="8">
    <source>
        <dbReference type="SMART" id="SM00363"/>
    </source>
</evidence>
<sequence length="243" mass="26296">MGRKGPSRHTKREMSPRFWPIHRKEHAWSARPSPGPHPIAESLPLMVMVRDTLGYAETGREARMIIKQGRVLVDGRPRRDEGYPVGVMDIVELPDAGQAFRALPAPGGRLELHPIKGDEAGYKLCRIVGKTTARGGRAQLNLHDGRNVVPEDGGRYKVSDVLQLSIPDQEVLGRVSFEPGVLATVTGGRSQGRHGVVTGLGTEPGWKRTATVRTPDGEEIRTLAAYVFAVGSGRPLISLPGGA</sequence>
<evidence type="ECO:0000256" key="5">
    <source>
        <dbReference type="ARBA" id="ARBA00023274"/>
    </source>
</evidence>
<dbReference type="FunFam" id="3.10.290.10:FF:000002">
    <property type="entry name" value="40S ribosomal protein S4"/>
    <property type="match status" value="1"/>
</dbReference>
<organism evidence="9 10">
    <name type="scientific">miscellaneous Crenarchaeota group-15 archaeon DG-45</name>
    <dbReference type="NCBI Taxonomy" id="1685127"/>
    <lineage>
        <taxon>Archaea</taxon>
        <taxon>Candidatus Bathyarchaeota</taxon>
        <taxon>MCG-15</taxon>
    </lineage>
</organism>
<dbReference type="PANTHER" id="PTHR11581:SF0">
    <property type="entry name" value="SMALL RIBOSOMAL SUBUNIT PROTEIN ES4"/>
    <property type="match status" value="1"/>
</dbReference>
<dbReference type="InterPro" id="IPR038237">
    <property type="entry name" value="Ribosomal_eS4_central_sf"/>
</dbReference>
<dbReference type="NCBIfam" id="NF003312">
    <property type="entry name" value="PRK04313.1"/>
    <property type="match status" value="1"/>
</dbReference>
<dbReference type="InterPro" id="IPR000876">
    <property type="entry name" value="Ribosomal_eS4"/>
</dbReference>
<dbReference type="InterPro" id="IPR013845">
    <property type="entry name" value="Ribosomal_eS4_central_region"/>
</dbReference>
<evidence type="ECO:0000313" key="9">
    <source>
        <dbReference type="EMBL" id="KON31175.1"/>
    </source>
</evidence>
<protein>
    <recommendedName>
        <fullName evidence="6 7">Small ribosomal subunit protein eS4</fullName>
    </recommendedName>
</protein>
<dbReference type="Pfam" id="PF00900">
    <property type="entry name" value="Ribosomal_S4e"/>
    <property type="match status" value="1"/>
</dbReference>
<dbReference type="Pfam" id="PF08071">
    <property type="entry name" value="RS4NT"/>
    <property type="match status" value="1"/>
</dbReference>
<evidence type="ECO:0000256" key="3">
    <source>
        <dbReference type="ARBA" id="ARBA00022884"/>
    </source>
</evidence>
<dbReference type="InterPro" id="IPR002942">
    <property type="entry name" value="S4_RNA-bd"/>
</dbReference>
<dbReference type="AlphaFoldDB" id="A0A0M0BS23"/>
<dbReference type="InterPro" id="IPR013843">
    <property type="entry name" value="Ribosomal_eS4_N"/>
</dbReference>
<keyword evidence="5 7" id="KW-0687">Ribonucleoprotein</keyword>
<dbReference type="InterPro" id="IPR036986">
    <property type="entry name" value="S4_RNA-bd_sf"/>
</dbReference>
<gene>
    <name evidence="7" type="primary">rps4e</name>
    <name evidence="9" type="ORF">AC482_01710</name>
</gene>
<dbReference type="PROSITE" id="PS50889">
    <property type="entry name" value="S4"/>
    <property type="match status" value="1"/>
</dbReference>
<dbReference type="Proteomes" id="UP000037210">
    <property type="component" value="Unassembled WGS sequence"/>
</dbReference>
<dbReference type="InterPro" id="IPR014722">
    <property type="entry name" value="Rib_uL2_dom2"/>
</dbReference>
<dbReference type="Gene3D" id="2.40.50.740">
    <property type="match status" value="1"/>
</dbReference>
<evidence type="ECO:0000256" key="6">
    <source>
        <dbReference type="ARBA" id="ARBA00035272"/>
    </source>
</evidence>
<dbReference type="EMBL" id="LFWZ01000011">
    <property type="protein sequence ID" value="KON31175.1"/>
    <property type="molecule type" value="Genomic_DNA"/>
</dbReference>
<feature type="domain" description="RNA-binding S4" evidence="8">
    <location>
        <begin position="43"/>
        <end position="102"/>
    </location>
</feature>
<dbReference type="Gene3D" id="3.10.290.10">
    <property type="entry name" value="RNA-binding S4 domain"/>
    <property type="match status" value="1"/>
</dbReference>
<dbReference type="HAMAP" id="MF_00485">
    <property type="entry name" value="Ribosomal_eS4"/>
    <property type="match status" value="1"/>
</dbReference>
<dbReference type="PANTHER" id="PTHR11581">
    <property type="entry name" value="30S/40S RIBOSOMAL PROTEIN S4"/>
    <property type="match status" value="1"/>
</dbReference>
<dbReference type="PIRSF" id="PIRSF002116">
    <property type="entry name" value="Ribosomal_S4"/>
    <property type="match status" value="1"/>
</dbReference>
<dbReference type="GO" id="GO:0006412">
    <property type="term" value="P:translation"/>
    <property type="evidence" value="ECO:0007669"/>
    <property type="project" value="UniProtKB-UniRule"/>
</dbReference>
<comment type="similarity">
    <text evidence="1 7">Belongs to the eukaryotic ribosomal protein eS4 family.</text>
</comment>
<evidence type="ECO:0000256" key="2">
    <source>
        <dbReference type="ARBA" id="ARBA00022730"/>
    </source>
</evidence>
<dbReference type="SMART" id="SM00363">
    <property type="entry name" value="S4"/>
    <property type="match status" value="1"/>
</dbReference>
<name>A0A0M0BS23_9ARCH</name>
<dbReference type="Pfam" id="PF01479">
    <property type="entry name" value="S4"/>
    <property type="match status" value="1"/>
</dbReference>
<keyword evidence="3 7" id="KW-0694">RNA-binding</keyword>
<dbReference type="SUPFAM" id="SSF55174">
    <property type="entry name" value="Alpha-L RNA-binding motif"/>
    <property type="match status" value="1"/>
</dbReference>
<dbReference type="GO" id="GO:0019843">
    <property type="term" value="F:rRNA binding"/>
    <property type="evidence" value="ECO:0007669"/>
    <property type="project" value="UniProtKB-KW"/>
</dbReference>